<organism evidence="2 3">
    <name type="scientific">Capnocytophaga haemolytica</name>
    <dbReference type="NCBI Taxonomy" id="45243"/>
    <lineage>
        <taxon>Bacteria</taxon>
        <taxon>Pseudomonadati</taxon>
        <taxon>Bacteroidota</taxon>
        <taxon>Flavobacteriia</taxon>
        <taxon>Flavobacteriales</taxon>
        <taxon>Flavobacteriaceae</taxon>
        <taxon>Capnocytophaga</taxon>
    </lineage>
</organism>
<dbReference type="AlphaFoldDB" id="A0AAX2GW44"/>
<gene>
    <name evidence="2" type="ORF">SAMEA44541418_00118</name>
</gene>
<reference evidence="2 3" key="1">
    <citation type="submission" date="2017-06" db="EMBL/GenBank/DDBJ databases">
        <authorList>
            <consortium name="Pathogen Informatics"/>
        </authorList>
    </citation>
    <scope>NUCLEOTIDE SEQUENCE [LARGE SCALE GENOMIC DNA]</scope>
    <source>
        <strain evidence="2 3">NCTC12947</strain>
    </source>
</reference>
<name>A0AAX2GW44_9FLAO</name>
<keyword evidence="1" id="KW-0472">Membrane</keyword>
<protein>
    <submittedName>
        <fullName evidence="2">Uncharacterized protein</fullName>
    </submittedName>
</protein>
<dbReference type="RefSeq" id="WP_143325049.1">
    <property type="nucleotide sequence ID" value="NZ_CP014227.1"/>
</dbReference>
<sequence length="188" mass="20633">MKIKPIYLILGGLAVGAIALMSFTKTTQTQLAKIFEKMRLKITGVRNVGIRGGNLEANIDLTLQNTTSQHVDLSSGGTIKGKAYRIYRNANFIAGGSLNNLSAIDLSAGNQFTFKNISVEIPLIQLGQEALDLLGGFSSLKMFIQQDGVKRLVDKAKSIDFYKYINELVYEIDVEAFGQTFTFKQTVA</sequence>
<keyword evidence="1" id="KW-1133">Transmembrane helix</keyword>
<dbReference type="Proteomes" id="UP000215539">
    <property type="component" value="Chromosome 1"/>
</dbReference>
<accession>A0AAX2GW44</accession>
<evidence type="ECO:0000256" key="1">
    <source>
        <dbReference type="SAM" id="Phobius"/>
    </source>
</evidence>
<keyword evidence="1" id="KW-0812">Transmembrane</keyword>
<dbReference type="EMBL" id="LT906449">
    <property type="protein sequence ID" value="SNV01635.1"/>
    <property type="molecule type" value="Genomic_DNA"/>
</dbReference>
<evidence type="ECO:0000313" key="2">
    <source>
        <dbReference type="EMBL" id="SNV01635.1"/>
    </source>
</evidence>
<proteinExistence type="predicted"/>
<feature type="transmembrane region" description="Helical" evidence="1">
    <location>
        <begin position="6"/>
        <end position="23"/>
    </location>
</feature>
<evidence type="ECO:0000313" key="3">
    <source>
        <dbReference type="Proteomes" id="UP000215539"/>
    </source>
</evidence>